<feature type="active site" evidence="7">
    <location>
        <position position="40"/>
    </location>
</feature>
<proteinExistence type="inferred from homology"/>
<evidence type="ECO:0000256" key="7">
    <source>
        <dbReference type="PIRSR" id="PIRSR600223-1"/>
    </source>
</evidence>
<accession>A0A6M1RHZ0</accession>
<evidence type="ECO:0000256" key="1">
    <source>
        <dbReference type="ARBA" id="ARBA00000677"/>
    </source>
</evidence>
<keyword evidence="11" id="KW-1185">Reference proteome</keyword>
<dbReference type="GO" id="GO:0006465">
    <property type="term" value="P:signal peptide processing"/>
    <property type="evidence" value="ECO:0007669"/>
    <property type="project" value="InterPro"/>
</dbReference>
<evidence type="ECO:0000256" key="2">
    <source>
        <dbReference type="ARBA" id="ARBA00009370"/>
    </source>
</evidence>
<dbReference type="EMBL" id="JAAKYA010000066">
    <property type="protein sequence ID" value="NGO39678.1"/>
    <property type="molecule type" value="Genomic_DNA"/>
</dbReference>
<keyword evidence="6 8" id="KW-0378">Hydrolase</keyword>
<dbReference type="GO" id="GO:0016020">
    <property type="term" value="C:membrane"/>
    <property type="evidence" value="ECO:0007669"/>
    <property type="project" value="UniProtKB-SubCell"/>
</dbReference>
<dbReference type="NCBIfam" id="TIGR02227">
    <property type="entry name" value="sigpep_I_bact"/>
    <property type="match status" value="1"/>
</dbReference>
<comment type="catalytic activity">
    <reaction evidence="1 8">
        <text>Cleavage of hydrophobic, N-terminal signal or leader sequences from secreted and periplasmic proteins.</text>
        <dbReference type="EC" id="3.4.21.89"/>
    </reaction>
</comment>
<dbReference type="InterPro" id="IPR036286">
    <property type="entry name" value="LexA/Signal_pep-like_sf"/>
</dbReference>
<dbReference type="InterPro" id="IPR019758">
    <property type="entry name" value="Pept_S26A_signal_pept_1_CS"/>
</dbReference>
<dbReference type="PROSITE" id="PS00501">
    <property type="entry name" value="SPASE_I_1"/>
    <property type="match status" value="1"/>
</dbReference>
<dbReference type="PRINTS" id="PR00727">
    <property type="entry name" value="LEADERPTASE"/>
</dbReference>
<evidence type="ECO:0000313" key="11">
    <source>
        <dbReference type="Proteomes" id="UP000477311"/>
    </source>
</evidence>
<dbReference type="PANTHER" id="PTHR43390">
    <property type="entry name" value="SIGNAL PEPTIDASE I"/>
    <property type="match status" value="1"/>
</dbReference>
<dbReference type="InterPro" id="IPR000223">
    <property type="entry name" value="Pept_S26A_signal_pept_1"/>
</dbReference>
<evidence type="ECO:0000256" key="4">
    <source>
        <dbReference type="ARBA" id="ARBA00019232"/>
    </source>
</evidence>
<dbReference type="GO" id="GO:0009003">
    <property type="term" value="F:signal peptidase activity"/>
    <property type="evidence" value="ECO:0007669"/>
    <property type="project" value="UniProtKB-EC"/>
</dbReference>
<dbReference type="PANTHER" id="PTHR43390:SF1">
    <property type="entry name" value="CHLOROPLAST PROCESSING PEPTIDASE"/>
    <property type="match status" value="1"/>
</dbReference>
<dbReference type="CDD" id="cd06530">
    <property type="entry name" value="S26_SPase_I"/>
    <property type="match status" value="1"/>
</dbReference>
<evidence type="ECO:0000256" key="6">
    <source>
        <dbReference type="ARBA" id="ARBA00022801"/>
    </source>
</evidence>
<gene>
    <name evidence="10" type="primary">lepB</name>
    <name evidence="10" type="ORF">G4L39_09765</name>
</gene>
<feature type="domain" description="Peptidase S26" evidence="9">
    <location>
        <begin position="16"/>
        <end position="162"/>
    </location>
</feature>
<evidence type="ECO:0000256" key="3">
    <source>
        <dbReference type="ARBA" id="ARBA00013208"/>
    </source>
</evidence>
<dbReference type="Pfam" id="PF10502">
    <property type="entry name" value="Peptidase_S26"/>
    <property type="match status" value="1"/>
</dbReference>
<dbReference type="SUPFAM" id="SSF51306">
    <property type="entry name" value="LexA/Signal peptidase"/>
    <property type="match status" value="1"/>
</dbReference>
<comment type="caution">
    <text evidence="10">The sequence shown here is derived from an EMBL/GenBank/DDBJ whole genome shotgun (WGS) entry which is preliminary data.</text>
</comment>
<dbReference type="InterPro" id="IPR019533">
    <property type="entry name" value="Peptidase_S26"/>
</dbReference>
<evidence type="ECO:0000256" key="5">
    <source>
        <dbReference type="ARBA" id="ARBA00022670"/>
    </source>
</evidence>
<sequence length="164" mass="17926">MRGEVLSVVLQGLMVMGLLGGSFALCRAYVLQSICVQGSSMVPTLRERHWYLASPLLVRWQGVRRGDIVVLRDPTDGGLVVKRVVGVAGDTVELRGGRVYLNGRLLDESYLPEGTRTDPVRGQWARVTCGPGEVYVLGDNRGVSADSREYGPVRSEAVLGRVLW</sequence>
<dbReference type="PROSITE" id="PS00761">
    <property type="entry name" value="SPASE_I_3"/>
    <property type="match status" value="1"/>
</dbReference>
<feature type="active site" evidence="7">
    <location>
        <position position="82"/>
    </location>
</feature>
<dbReference type="GO" id="GO:0004252">
    <property type="term" value="F:serine-type endopeptidase activity"/>
    <property type="evidence" value="ECO:0007669"/>
    <property type="project" value="InterPro"/>
</dbReference>
<organism evidence="10 11">
    <name type="scientific">Limisphaera ngatamarikiensis</name>
    <dbReference type="NCBI Taxonomy" id="1324935"/>
    <lineage>
        <taxon>Bacteria</taxon>
        <taxon>Pseudomonadati</taxon>
        <taxon>Verrucomicrobiota</taxon>
        <taxon>Verrucomicrobiia</taxon>
        <taxon>Limisphaerales</taxon>
        <taxon>Limisphaeraceae</taxon>
        <taxon>Limisphaera</taxon>
    </lineage>
</organism>
<dbReference type="InterPro" id="IPR019756">
    <property type="entry name" value="Pept_S26A_signal_pept_1_Ser-AS"/>
</dbReference>
<dbReference type="EC" id="3.4.21.89" evidence="3 8"/>
<dbReference type="Proteomes" id="UP000477311">
    <property type="component" value="Unassembled WGS sequence"/>
</dbReference>
<comment type="similarity">
    <text evidence="2 8">Belongs to the peptidase S26 family.</text>
</comment>
<dbReference type="RefSeq" id="WP_165107839.1">
    <property type="nucleotide sequence ID" value="NZ_JAAKYA010000066.1"/>
</dbReference>
<evidence type="ECO:0000313" key="10">
    <source>
        <dbReference type="EMBL" id="NGO39678.1"/>
    </source>
</evidence>
<keyword evidence="5 8" id="KW-0645">Protease</keyword>
<dbReference type="AlphaFoldDB" id="A0A6M1RHZ0"/>
<name>A0A6M1RHZ0_9BACT</name>
<evidence type="ECO:0000256" key="8">
    <source>
        <dbReference type="RuleBase" id="RU362042"/>
    </source>
</evidence>
<comment type="subcellular location">
    <subcellularLocation>
        <location evidence="8">Membrane</location>
        <topology evidence="8">Single-pass type II membrane protein</topology>
    </subcellularLocation>
</comment>
<dbReference type="Gene3D" id="2.10.109.10">
    <property type="entry name" value="Umud Fragment, subunit A"/>
    <property type="match status" value="1"/>
</dbReference>
<reference evidence="10 11" key="1">
    <citation type="submission" date="2020-02" db="EMBL/GenBank/DDBJ databases">
        <title>Draft genome sequence of Limisphaera ngatamarikiensis NGM72.4T, a thermophilic Verrucomicrobia grouped in subdivision 3.</title>
        <authorList>
            <person name="Carere C.R."/>
            <person name="Steen J."/>
            <person name="Hugenholtz P."/>
            <person name="Stott M.B."/>
        </authorList>
    </citation>
    <scope>NUCLEOTIDE SEQUENCE [LARGE SCALE GENOMIC DNA]</scope>
    <source>
        <strain evidence="10 11">NGM72.4</strain>
    </source>
</reference>
<evidence type="ECO:0000259" key="9">
    <source>
        <dbReference type="Pfam" id="PF10502"/>
    </source>
</evidence>
<protein>
    <recommendedName>
        <fullName evidence="4 8">Signal peptidase I</fullName>
        <ecNumber evidence="3 8">3.4.21.89</ecNumber>
    </recommendedName>
</protein>